<keyword evidence="4 10" id="KW-0489">Methyltransferase</keyword>
<evidence type="ECO:0000313" key="11">
    <source>
        <dbReference type="Proteomes" id="UP000554837"/>
    </source>
</evidence>
<dbReference type="SUPFAM" id="SSF46767">
    <property type="entry name" value="Methylated DNA-protein cysteine methyltransferase, C-terminal domain"/>
    <property type="match status" value="1"/>
</dbReference>
<dbReference type="EMBL" id="JACHHO010000001">
    <property type="protein sequence ID" value="MBB5204163.1"/>
    <property type="molecule type" value="Genomic_DNA"/>
</dbReference>
<dbReference type="FunFam" id="1.10.10.10:FF:000214">
    <property type="entry name" value="Methylated-DNA--protein-cysteine methyltransferase"/>
    <property type="match status" value="1"/>
</dbReference>
<organism evidence="10 11">
    <name type="scientific">Inhella inkyongensis</name>
    <dbReference type="NCBI Taxonomy" id="392593"/>
    <lineage>
        <taxon>Bacteria</taxon>
        <taxon>Pseudomonadati</taxon>
        <taxon>Pseudomonadota</taxon>
        <taxon>Betaproteobacteria</taxon>
        <taxon>Burkholderiales</taxon>
        <taxon>Sphaerotilaceae</taxon>
        <taxon>Inhella</taxon>
    </lineage>
</organism>
<comment type="catalytic activity">
    <reaction evidence="8">
        <text>a 6-O-methyl-2'-deoxyguanosine in DNA + L-cysteinyl-[protein] = S-methyl-L-cysteinyl-[protein] + a 2'-deoxyguanosine in DNA</text>
        <dbReference type="Rhea" id="RHEA:24000"/>
        <dbReference type="Rhea" id="RHEA-COMP:10131"/>
        <dbReference type="Rhea" id="RHEA-COMP:10132"/>
        <dbReference type="Rhea" id="RHEA-COMP:11367"/>
        <dbReference type="Rhea" id="RHEA-COMP:11368"/>
        <dbReference type="ChEBI" id="CHEBI:29950"/>
        <dbReference type="ChEBI" id="CHEBI:82612"/>
        <dbReference type="ChEBI" id="CHEBI:85445"/>
        <dbReference type="ChEBI" id="CHEBI:85448"/>
        <dbReference type="EC" id="2.1.1.63"/>
    </reaction>
</comment>
<dbReference type="Pfam" id="PF01035">
    <property type="entry name" value="DNA_binding_1"/>
    <property type="match status" value="1"/>
</dbReference>
<evidence type="ECO:0000256" key="7">
    <source>
        <dbReference type="ARBA" id="ARBA00023204"/>
    </source>
</evidence>
<dbReference type="PROSITE" id="PS00374">
    <property type="entry name" value="MGMT"/>
    <property type="match status" value="1"/>
</dbReference>
<dbReference type="InterPro" id="IPR001497">
    <property type="entry name" value="MethylDNA_cys_MeTrfase_AS"/>
</dbReference>
<evidence type="ECO:0000256" key="8">
    <source>
        <dbReference type="ARBA" id="ARBA00049348"/>
    </source>
</evidence>
<dbReference type="GO" id="GO:0003908">
    <property type="term" value="F:methylated-DNA-[protein]-cysteine S-methyltransferase activity"/>
    <property type="evidence" value="ECO:0007669"/>
    <property type="project" value="UniProtKB-EC"/>
</dbReference>
<evidence type="ECO:0000256" key="6">
    <source>
        <dbReference type="ARBA" id="ARBA00022763"/>
    </source>
</evidence>
<dbReference type="SUPFAM" id="SSF53155">
    <property type="entry name" value="Methylated DNA-protein cysteine methyltransferase domain"/>
    <property type="match status" value="1"/>
</dbReference>
<gene>
    <name evidence="10" type="ORF">HNQ51_001456</name>
</gene>
<dbReference type="RefSeq" id="WP_138856846.1">
    <property type="nucleotide sequence ID" value="NZ_CP040709.1"/>
</dbReference>
<evidence type="ECO:0000256" key="1">
    <source>
        <dbReference type="ARBA" id="ARBA00001286"/>
    </source>
</evidence>
<reference evidence="10 11" key="1">
    <citation type="submission" date="2020-08" db="EMBL/GenBank/DDBJ databases">
        <title>Genomic Encyclopedia of Type Strains, Phase IV (KMG-IV): sequencing the most valuable type-strain genomes for metagenomic binning, comparative biology and taxonomic classification.</title>
        <authorList>
            <person name="Goeker M."/>
        </authorList>
    </citation>
    <scope>NUCLEOTIDE SEQUENCE [LARGE SCALE GENOMIC DNA]</scope>
    <source>
        <strain evidence="10 11">DSM 23958</strain>
    </source>
</reference>
<dbReference type="PANTHER" id="PTHR10815:SF5">
    <property type="entry name" value="METHYLATED-DNA--PROTEIN-CYSTEINE METHYLTRANSFERASE"/>
    <property type="match status" value="1"/>
</dbReference>
<comment type="similarity">
    <text evidence="2">Belongs to the MGMT family.</text>
</comment>
<dbReference type="InterPro" id="IPR036631">
    <property type="entry name" value="MGMT_N_sf"/>
</dbReference>
<dbReference type="Gene3D" id="1.10.10.10">
    <property type="entry name" value="Winged helix-like DNA-binding domain superfamily/Winged helix DNA-binding domain"/>
    <property type="match status" value="1"/>
</dbReference>
<keyword evidence="11" id="KW-1185">Reference proteome</keyword>
<dbReference type="PANTHER" id="PTHR10815">
    <property type="entry name" value="METHYLATED-DNA--PROTEIN-CYSTEINE METHYLTRANSFERASE"/>
    <property type="match status" value="1"/>
</dbReference>
<evidence type="ECO:0000256" key="4">
    <source>
        <dbReference type="ARBA" id="ARBA00022603"/>
    </source>
</evidence>
<feature type="domain" description="Methylated-DNA-[protein]-cysteine S-methyltransferase DNA binding" evidence="9">
    <location>
        <begin position="90"/>
        <end position="170"/>
    </location>
</feature>
<dbReference type="GO" id="GO:0006281">
    <property type="term" value="P:DNA repair"/>
    <property type="evidence" value="ECO:0007669"/>
    <property type="project" value="UniProtKB-KW"/>
</dbReference>
<protein>
    <recommendedName>
        <fullName evidence="3">methylated-DNA--[protein]-cysteine S-methyltransferase</fullName>
        <ecNumber evidence="3">2.1.1.63</ecNumber>
    </recommendedName>
</protein>
<sequence>MNRSARTGQFSGQFVGQCRIDTPFGPTLMRRTAAGLAGLWHDEQAHHPGWQTLPDEPDHPWFRHTQALLNHWAGLNADPALPPLDPQGTPFQQRVWALLLQIPRGRWTSYGELARRLGDPKKSRAVGAAVGRNPIGVLIPCHRVLGHDCSLTGYAGGLPMKRQLLDWEGVAYRENSMGSDARQLSLLGTPA</sequence>
<keyword evidence="7" id="KW-0234">DNA repair</keyword>
<comment type="caution">
    <text evidence="10">The sequence shown here is derived from an EMBL/GenBank/DDBJ whole genome shotgun (WGS) entry which is preliminary data.</text>
</comment>
<dbReference type="OrthoDB" id="9802228at2"/>
<keyword evidence="5 10" id="KW-0808">Transferase</keyword>
<dbReference type="GO" id="GO:0032259">
    <property type="term" value="P:methylation"/>
    <property type="evidence" value="ECO:0007669"/>
    <property type="project" value="UniProtKB-KW"/>
</dbReference>
<dbReference type="InterPro" id="IPR014048">
    <property type="entry name" value="MethylDNA_cys_MeTrfase_DNA-bd"/>
</dbReference>
<dbReference type="InterPro" id="IPR036388">
    <property type="entry name" value="WH-like_DNA-bd_sf"/>
</dbReference>
<evidence type="ECO:0000256" key="3">
    <source>
        <dbReference type="ARBA" id="ARBA00011918"/>
    </source>
</evidence>
<accession>A0A840S356</accession>
<keyword evidence="6" id="KW-0227">DNA damage</keyword>
<comment type="catalytic activity">
    <reaction evidence="1">
        <text>a 4-O-methyl-thymidine in DNA + L-cysteinyl-[protein] = a thymidine in DNA + S-methyl-L-cysteinyl-[protein]</text>
        <dbReference type="Rhea" id="RHEA:53428"/>
        <dbReference type="Rhea" id="RHEA-COMP:10131"/>
        <dbReference type="Rhea" id="RHEA-COMP:10132"/>
        <dbReference type="Rhea" id="RHEA-COMP:13555"/>
        <dbReference type="Rhea" id="RHEA-COMP:13556"/>
        <dbReference type="ChEBI" id="CHEBI:29950"/>
        <dbReference type="ChEBI" id="CHEBI:82612"/>
        <dbReference type="ChEBI" id="CHEBI:137386"/>
        <dbReference type="ChEBI" id="CHEBI:137387"/>
        <dbReference type="EC" id="2.1.1.63"/>
    </reaction>
</comment>
<dbReference type="EC" id="2.1.1.63" evidence="3"/>
<dbReference type="Proteomes" id="UP000554837">
    <property type="component" value="Unassembled WGS sequence"/>
</dbReference>
<evidence type="ECO:0000256" key="5">
    <source>
        <dbReference type="ARBA" id="ARBA00022679"/>
    </source>
</evidence>
<dbReference type="AlphaFoldDB" id="A0A840S356"/>
<dbReference type="InterPro" id="IPR036217">
    <property type="entry name" value="MethylDNA_cys_MeTrfase_DNAb"/>
</dbReference>
<evidence type="ECO:0000259" key="9">
    <source>
        <dbReference type="Pfam" id="PF01035"/>
    </source>
</evidence>
<name>A0A840S356_9BURK</name>
<evidence type="ECO:0000256" key="2">
    <source>
        <dbReference type="ARBA" id="ARBA00008711"/>
    </source>
</evidence>
<proteinExistence type="inferred from homology"/>
<dbReference type="NCBIfam" id="TIGR00589">
    <property type="entry name" value="ogt"/>
    <property type="match status" value="1"/>
</dbReference>
<dbReference type="CDD" id="cd06445">
    <property type="entry name" value="ATase"/>
    <property type="match status" value="1"/>
</dbReference>
<evidence type="ECO:0000313" key="10">
    <source>
        <dbReference type="EMBL" id="MBB5204163.1"/>
    </source>
</evidence>